<dbReference type="SUPFAM" id="SSF53335">
    <property type="entry name" value="S-adenosyl-L-methionine-dependent methyltransferases"/>
    <property type="match status" value="1"/>
</dbReference>
<sequence>MISLRCLLSSRSFATFVLVLLTAFVAACAGGESADNTAVEAPAPPAEPAPISYDPAVLDVAGRSEDDHYRDGGTKPLELYGFFGVEPGMTIGDLSTSMMYNAHILSQIAGTDGKVYAIIGLGDSVNPRFRTRTETAYAERSVGDVLANVELIDTLEDLPENSLDVLITVRNYHDFGEREARVANVPRMLRVLKPGGILGAVDAHTDKADERDESVHRMNEALALEEIVEGGFEFVEASDLLYNPDDTFDFDGRREGDPIHRYFIQRWAMKFTKPLN</sequence>
<gene>
    <name evidence="1" type="ORF">METZ01_LOCUS136289</name>
</gene>
<evidence type="ECO:0008006" key="2">
    <source>
        <dbReference type="Google" id="ProtNLM"/>
    </source>
</evidence>
<accession>A0A381Z2G2</accession>
<dbReference type="EMBL" id="UINC01019699">
    <property type="protein sequence ID" value="SVA83435.1"/>
    <property type="molecule type" value="Genomic_DNA"/>
</dbReference>
<protein>
    <recommendedName>
        <fullName evidence="2">Methyltransferase type 11 domain-containing protein</fullName>
    </recommendedName>
</protein>
<organism evidence="1">
    <name type="scientific">marine metagenome</name>
    <dbReference type="NCBI Taxonomy" id="408172"/>
    <lineage>
        <taxon>unclassified sequences</taxon>
        <taxon>metagenomes</taxon>
        <taxon>ecological metagenomes</taxon>
    </lineage>
</organism>
<dbReference type="InterPro" id="IPR029063">
    <property type="entry name" value="SAM-dependent_MTases_sf"/>
</dbReference>
<reference evidence="1" key="1">
    <citation type="submission" date="2018-05" db="EMBL/GenBank/DDBJ databases">
        <authorList>
            <person name="Lanie J.A."/>
            <person name="Ng W.-L."/>
            <person name="Kazmierczak K.M."/>
            <person name="Andrzejewski T.M."/>
            <person name="Davidsen T.M."/>
            <person name="Wayne K.J."/>
            <person name="Tettelin H."/>
            <person name="Glass J.I."/>
            <person name="Rusch D."/>
            <person name="Podicherti R."/>
            <person name="Tsui H.-C.T."/>
            <person name="Winkler M.E."/>
        </authorList>
    </citation>
    <scope>NUCLEOTIDE SEQUENCE</scope>
</reference>
<dbReference type="Gene3D" id="3.40.50.150">
    <property type="entry name" value="Vaccinia Virus protein VP39"/>
    <property type="match status" value="1"/>
</dbReference>
<dbReference type="AlphaFoldDB" id="A0A381Z2G2"/>
<proteinExistence type="predicted"/>
<evidence type="ECO:0000313" key="1">
    <source>
        <dbReference type="EMBL" id="SVA83435.1"/>
    </source>
</evidence>
<dbReference type="PROSITE" id="PS51257">
    <property type="entry name" value="PROKAR_LIPOPROTEIN"/>
    <property type="match status" value="1"/>
</dbReference>
<name>A0A381Z2G2_9ZZZZ</name>